<gene>
    <name evidence="1" type="ORF">BSU04_27365</name>
</gene>
<dbReference type="EMBL" id="MTHB01000183">
    <property type="protein sequence ID" value="OXC75349.1"/>
    <property type="molecule type" value="Genomic_DNA"/>
</dbReference>
<evidence type="ECO:0000313" key="1">
    <source>
        <dbReference type="EMBL" id="OXC75349.1"/>
    </source>
</evidence>
<dbReference type="AlphaFoldDB" id="A0A226WWX4"/>
<name>A0A226WWX4_CABSO</name>
<evidence type="ECO:0000313" key="2">
    <source>
        <dbReference type="Proteomes" id="UP000214720"/>
    </source>
</evidence>
<reference evidence="2" key="1">
    <citation type="submission" date="2017-01" db="EMBL/GenBank/DDBJ databases">
        <title>Genome Analysis of Deinococcus marmoris KOPRI26562.</title>
        <authorList>
            <person name="Kim J.H."/>
            <person name="Oh H.-M."/>
        </authorList>
    </citation>
    <scope>NUCLEOTIDE SEQUENCE [LARGE SCALE GENOMIC DNA]</scope>
    <source>
        <strain evidence="2">PAMC 26633</strain>
    </source>
</reference>
<dbReference type="Proteomes" id="UP000214720">
    <property type="component" value="Unassembled WGS sequence"/>
</dbReference>
<protein>
    <submittedName>
        <fullName evidence="1">Uncharacterized protein</fullName>
    </submittedName>
</protein>
<comment type="caution">
    <text evidence="1">The sequence shown here is derived from an EMBL/GenBank/DDBJ whole genome shotgun (WGS) entry which is preliminary data.</text>
</comment>
<sequence length="51" mass="5647">MRINGVLHVLDRTLDAHGVFWVKSSPSDFLFECFGAKAANISVATRFDGCF</sequence>
<accession>A0A226WWX4</accession>
<organism evidence="1 2">
    <name type="scientific">Caballeronia sordidicola</name>
    <name type="common">Burkholderia sordidicola</name>
    <dbReference type="NCBI Taxonomy" id="196367"/>
    <lineage>
        <taxon>Bacteria</taxon>
        <taxon>Pseudomonadati</taxon>
        <taxon>Pseudomonadota</taxon>
        <taxon>Betaproteobacteria</taxon>
        <taxon>Burkholderiales</taxon>
        <taxon>Burkholderiaceae</taxon>
        <taxon>Caballeronia</taxon>
    </lineage>
</organism>
<proteinExistence type="predicted"/>